<dbReference type="AlphaFoldDB" id="A0AAN8LA63"/>
<evidence type="ECO:0000313" key="1">
    <source>
        <dbReference type="EMBL" id="KAK6305760.1"/>
    </source>
</evidence>
<name>A0AAN8LA63_9TELE</name>
<dbReference type="Proteomes" id="UP001356427">
    <property type="component" value="Unassembled WGS sequence"/>
</dbReference>
<dbReference type="EMBL" id="JAGTTL010000022">
    <property type="protein sequence ID" value="KAK6305760.1"/>
    <property type="molecule type" value="Genomic_DNA"/>
</dbReference>
<proteinExistence type="predicted"/>
<sequence length="141" mass="15112">MYPSSSTHSDPTNLIIPVTPTAPNPASLLASPSSSTIDWFLPLRVDFSYPPPDFPTPHHECTNTRQASHTHSLHRIPNLSPNTHTPLKPAQGAEVGWGCCCTLGGDATPLSRYLGKVGHAARPLLRLGGLLNPKKPSDVHT</sequence>
<comment type="caution">
    <text evidence="1">The sequence shown here is derived from an EMBL/GenBank/DDBJ whole genome shotgun (WGS) entry which is preliminary data.</text>
</comment>
<evidence type="ECO:0000313" key="2">
    <source>
        <dbReference type="Proteomes" id="UP001356427"/>
    </source>
</evidence>
<organism evidence="1 2">
    <name type="scientific">Coregonus suidteri</name>
    <dbReference type="NCBI Taxonomy" id="861788"/>
    <lineage>
        <taxon>Eukaryota</taxon>
        <taxon>Metazoa</taxon>
        <taxon>Chordata</taxon>
        <taxon>Craniata</taxon>
        <taxon>Vertebrata</taxon>
        <taxon>Euteleostomi</taxon>
        <taxon>Actinopterygii</taxon>
        <taxon>Neopterygii</taxon>
        <taxon>Teleostei</taxon>
        <taxon>Protacanthopterygii</taxon>
        <taxon>Salmoniformes</taxon>
        <taxon>Salmonidae</taxon>
        <taxon>Coregoninae</taxon>
        <taxon>Coregonus</taxon>
    </lineage>
</organism>
<accession>A0AAN8LA63</accession>
<reference evidence="1 2" key="1">
    <citation type="submission" date="2021-04" db="EMBL/GenBank/DDBJ databases">
        <authorList>
            <person name="De Guttry C."/>
            <person name="Zahm M."/>
            <person name="Klopp C."/>
            <person name="Cabau C."/>
            <person name="Louis A."/>
            <person name="Berthelot C."/>
            <person name="Parey E."/>
            <person name="Roest Crollius H."/>
            <person name="Montfort J."/>
            <person name="Robinson-Rechavi M."/>
            <person name="Bucao C."/>
            <person name="Bouchez O."/>
            <person name="Gislard M."/>
            <person name="Lluch J."/>
            <person name="Milhes M."/>
            <person name="Lampietro C."/>
            <person name="Lopez Roques C."/>
            <person name="Donnadieu C."/>
            <person name="Braasch I."/>
            <person name="Desvignes T."/>
            <person name="Postlethwait J."/>
            <person name="Bobe J."/>
            <person name="Wedekind C."/>
            <person name="Guiguen Y."/>
        </authorList>
    </citation>
    <scope>NUCLEOTIDE SEQUENCE [LARGE SCALE GENOMIC DNA]</scope>
    <source>
        <strain evidence="1">Cs_M1</strain>
        <tissue evidence="1">Blood</tissue>
    </source>
</reference>
<gene>
    <name evidence="1" type="ORF">J4Q44_G00245400</name>
</gene>
<protein>
    <submittedName>
        <fullName evidence="1">Uncharacterized protein</fullName>
    </submittedName>
</protein>
<keyword evidence="2" id="KW-1185">Reference proteome</keyword>